<dbReference type="RefSeq" id="WP_345481409.1">
    <property type="nucleotide sequence ID" value="NZ_BAABLP010000004.1"/>
</dbReference>
<dbReference type="Pfam" id="PF20471">
    <property type="entry name" value="DUF6716"/>
    <property type="match status" value="1"/>
</dbReference>
<keyword evidence="2" id="KW-1185">Reference proteome</keyword>
<proteinExistence type="predicted"/>
<gene>
    <name evidence="1" type="ORF">GCM10025783_23680</name>
</gene>
<dbReference type="EMBL" id="BAABLP010000004">
    <property type="protein sequence ID" value="GAA4750420.1"/>
    <property type="molecule type" value="Genomic_DNA"/>
</dbReference>
<reference evidence="2" key="1">
    <citation type="journal article" date="2019" name="Int. J. Syst. Evol. Microbiol.">
        <title>The Global Catalogue of Microorganisms (GCM) 10K type strain sequencing project: providing services to taxonomists for standard genome sequencing and annotation.</title>
        <authorList>
            <consortium name="The Broad Institute Genomics Platform"/>
            <consortium name="The Broad Institute Genome Sequencing Center for Infectious Disease"/>
            <person name="Wu L."/>
            <person name="Ma J."/>
        </authorList>
    </citation>
    <scope>NUCLEOTIDE SEQUENCE [LARGE SCALE GENOMIC DNA]</scope>
    <source>
        <strain evidence="2">JCM 19015</strain>
    </source>
</reference>
<dbReference type="InterPro" id="IPR046561">
    <property type="entry name" value="DUF6716"/>
</dbReference>
<dbReference type="Proteomes" id="UP001500121">
    <property type="component" value="Unassembled WGS sequence"/>
</dbReference>
<evidence type="ECO:0000313" key="1">
    <source>
        <dbReference type="EMBL" id="GAA4750420.1"/>
    </source>
</evidence>
<name>A0ABP8Z9Q1_9MICO</name>
<sequence>MRVLLIANFDSGLKYAGRIAEAVAALGAEPDIRVPTTVVPHKLGRAQVDAATRRPVSYEPWDALVRAAAASDVVVPVFEGPTVERFIREVHEVAGARMPVVGAGYVGMVLYDVVGGYLSRSLADVLAVNSRTDLAEFTRAAHGLGLPADNLLLAGLALLPATPAPLREGPVRTLLFADQPTVPRRPADRTYLWDRLAAYAERHPDRRVLLRPRHRPGEDTFHRMEHSPVAWAASRRLPENLVIEHAPIDALIPASDLLVTVSSTAALEAIAAGTRVAFVAEWVNDAALNPRLLPSGLLRRLDDIDADRVGTPDPAWLDDVFPAADGPSPAERFAARLLAVASGEAPRVHQALWDSTFHAGRRATDAALAERTVASRRYTPKRVTAGVLRRALRLVER</sequence>
<organism evidence="1 2">
    <name type="scientific">Amnibacterium soli</name>
    <dbReference type="NCBI Taxonomy" id="1282736"/>
    <lineage>
        <taxon>Bacteria</taxon>
        <taxon>Bacillati</taxon>
        <taxon>Actinomycetota</taxon>
        <taxon>Actinomycetes</taxon>
        <taxon>Micrococcales</taxon>
        <taxon>Microbacteriaceae</taxon>
        <taxon>Amnibacterium</taxon>
    </lineage>
</organism>
<comment type="caution">
    <text evidence="1">The sequence shown here is derived from an EMBL/GenBank/DDBJ whole genome shotgun (WGS) entry which is preliminary data.</text>
</comment>
<accession>A0ABP8Z9Q1</accession>
<protein>
    <submittedName>
        <fullName evidence="1">Uncharacterized protein</fullName>
    </submittedName>
</protein>
<evidence type="ECO:0000313" key="2">
    <source>
        <dbReference type="Proteomes" id="UP001500121"/>
    </source>
</evidence>